<evidence type="ECO:0000313" key="2">
    <source>
        <dbReference type="EMBL" id="AUW93914.1"/>
    </source>
</evidence>
<proteinExistence type="predicted"/>
<sequence length="146" mass="16625">MRVSRQRPLVQPFYLYRHEDVSGVSGTGIVAIGVVLPSGHAVMEWQSRWPTVTIFQTIEHVERIHGHGGRTHIGWGIPPRTNQNANGLRLLNWCKQVLQRAEGEWRVKALESSKEVSRKAVPAVSEKKGRSHHHHHHPRQSASLRH</sequence>
<evidence type="ECO:0000256" key="1">
    <source>
        <dbReference type="SAM" id="MobiDB-lite"/>
    </source>
</evidence>
<organism evidence="2 3">
    <name type="scientific">Sulfobacillus thermotolerans</name>
    <dbReference type="NCBI Taxonomy" id="338644"/>
    <lineage>
        <taxon>Bacteria</taxon>
        <taxon>Bacillati</taxon>
        <taxon>Bacillota</taxon>
        <taxon>Clostridia</taxon>
        <taxon>Eubacteriales</taxon>
        <taxon>Clostridiales Family XVII. Incertae Sedis</taxon>
        <taxon>Sulfobacillus</taxon>
    </lineage>
</organism>
<gene>
    <name evidence="2" type="ORF">BXT84_08105</name>
</gene>
<dbReference type="EMBL" id="CP019454">
    <property type="protein sequence ID" value="AUW93914.1"/>
    <property type="molecule type" value="Genomic_DNA"/>
</dbReference>
<reference evidence="2 3" key="1">
    <citation type="journal article" date="2019" name="Sci. Rep.">
        <title>Sulfobacillus thermotolerans: new insights into resistance and metabolic capacities of acidophilic chemolithotrophs.</title>
        <authorList>
            <person name="Panyushkina A.E."/>
            <person name="Babenko V.V."/>
            <person name="Nikitina A.S."/>
            <person name="Selezneva O.V."/>
            <person name="Tsaplina I.A."/>
            <person name="Letarova M.A."/>
            <person name="Kostryukova E.S."/>
            <person name="Letarov A.V."/>
        </authorList>
    </citation>
    <scope>NUCLEOTIDE SEQUENCE [LARGE SCALE GENOMIC DNA]</scope>
    <source>
        <strain evidence="2 3">Kr1</strain>
    </source>
</reference>
<name>A0ABM6RR56_9FIRM</name>
<feature type="region of interest" description="Disordered" evidence="1">
    <location>
        <begin position="116"/>
        <end position="146"/>
    </location>
</feature>
<keyword evidence="3" id="KW-1185">Reference proteome</keyword>
<dbReference type="Proteomes" id="UP000325292">
    <property type="component" value="Chromosome"/>
</dbReference>
<feature type="compositionally biased region" description="Basic residues" evidence="1">
    <location>
        <begin position="129"/>
        <end position="146"/>
    </location>
</feature>
<protein>
    <submittedName>
        <fullName evidence="2">Uncharacterized protein</fullName>
    </submittedName>
</protein>
<accession>A0ABM6RR56</accession>
<evidence type="ECO:0000313" key="3">
    <source>
        <dbReference type="Proteomes" id="UP000325292"/>
    </source>
</evidence>